<dbReference type="Proteomes" id="UP000516117">
    <property type="component" value="Chromosome"/>
</dbReference>
<accession>A0A7H0H9W7</accession>
<keyword evidence="3" id="KW-1185">Reference proteome</keyword>
<dbReference type="SUPFAM" id="SSF46785">
    <property type="entry name" value="Winged helix' DNA-binding domain"/>
    <property type="match status" value="1"/>
</dbReference>
<protein>
    <submittedName>
        <fullName evidence="2">ROK family protein</fullName>
    </submittedName>
</protein>
<dbReference type="RefSeq" id="WP_187722422.1">
    <property type="nucleotide sequence ID" value="NZ_BAABBL010000006.1"/>
</dbReference>
<evidence type="ECO:0000313" key="2">
    <source>
        <dbReference type="EMBL" id="QNP57333.1"/>
    </source>
</evidence>
<reference evidence="2 3" key="1">
    <citation type="submission" date="2020-08" db="EMBL/GenBank/DDBJ databases">
        <title>Genome sequence of Tessaracoccus defluvii JCM 17540T.</title>
        <authorList>
            <person name="Hyun D.-W."/>
            <person name="Bae J.-W."/>
        </authorList>
    </citation>
    <scope>NUCLEOTIDE SEQUENCE [LARGE SCALE GENOMIC DNA]</scope>
    <source>
        <strain evidence="2 3">JCM 17540</strain>
    </source>
</reference>
<dbReference type="InterPro" id="IPR000600">
    <property type="entry name" value="ROK"/>
</dbReference>
<dbReference type="InterPro" id="IPR036388">
    <property type="entry name" value="WH-like_DNA-bd_sf"/>
</dbReference>
<dbReference type="Gene3D" id="1.10.10.10">
    <property type="entry name" value="Winged helix-like DNA-binding domain superfamily/Winged helix DNA-binding domain"/>
    <property type="match status" value="1"/>
</dbReference>
<dbReference type="InterPro" id="IPR036390">
    <property type="entry name" value="WH_DNA-bd_sf"/>
</dbReference>
<dbReference type="InterPro" id="IPR043129">
    <property type="entry name" value="ATPase_NBD"/>
</dbReference>
<gene>
    <name evidence="2" type="ORF">H9L22_08935</name>
</gene>
<dbReference type="AlphaFoldDB" id="A0A7H0H9W7"/>
<dbReference type="PANTHER" id="PTHR18964:SF149">
    <property type="entry name" value="BIFUNCTIONAL UDP-N-ACETYLGLUCOSAMINE 2-EPIMERASE_N-ACETYLMANNOSAMINE KINASE"/>
    <property type="match status" value="1"/>
</dbReference>
<dbReference type="KEGG" id="tdf:H9L22_08935"/>
<organism evidence="2 3">
    <name type="scientific">Tessaracoccus defluvii</name>
    <dbReference type="NCBI Taxonomy" id="1285901"/>
    <lineage>
        <taxon>Bacteria</taxon>
        <taxon>Bacillati</taxon>
        <taxon>Actinomycetota</taxon>
        <taxon>Actinomycetes</taxon>
        <taxon>Propionibacteriales</taxon>
        <taxon>Propionibacteriaceae</taxon>
        <taxon>Tessaracoccus</taxon>
    </lineage>
</organism>
<dbReference type="EMBL" id="CP060789">
    <property type="protein sequence ID" value="QNP57333.1"/>
    <property type="molecule type" value="Genomic_DNA"/>
</dbReference>
<evidence type="ECO:0000256" key="1">
    <source>
        <dbReference type="ARBA" id="ARBA00006479"/>
    </source>
</evidence>
<evidence type="ECO:0000313" key="3">
    <source>
        <dbReference type="Proteomes" id="UP000516117"/>
    </source>
</evidence>
<dbReference type="Gene3D" id="3.30.420.40">
    <property type="match status" value="2"/>
</dbReference>
<dbReference type="SUPFAM" id="SSF53067">
    <property type="entry name" value="Actin-like ATPase domain"/>
    <property type="match status" value="1"/>
</dbReference>
<name>A0A7H0H9W7_9ACTN</name>
<dbReference type="Pfam" id="PF00480">
    <property type="entry name" value="ROK"/>
    <property type="match status" value="1"/>
</dbReference>
<proteinExistence type="inferred from homology"/>
<comment type="similarity">
    <text evidence="1">Belongs to the ROK (NagC/XylR) family.</text>
</comment>
<sequence>MTAHRTADLRRQNLVRVLSSILSKGPSSRAELAAELGLSRAALTAIVGDLLELDLLREGGSVASRGRPFTLLEASPDRYASLGIDVRIDRVELMALGLDGTELARAACSVPPEPTPLELEQAMGDLLVEIRAEIHHELIGFGFAMPARRADLGMSHPIWGWRDVPVQNSFRQLAAGRPYAVLDLAEAACLANSRQPQLRDASRAVHLQIGAGATMARAIDGRINLDLPARWGEPGHVPLGLEDRPCSCGRTGCAHAFVSIDTLASAAPHVTVPSGPNRITRLATAIAAAAAAGDRRAAEGISHVAVAVSRLVVILVELDGLDAVTLGGYPLFLGPDFLDLVDRLVSERLRAPSPIRRTTLRDDAVLTGASLIARDAGLADPAALRA</sequence>
<dbReference type="PANTHER" id="PTHR18964">
    <property type="entry name" value="ROK (REPRESSOR, ORF, KINASE) FAMILY"/>
    <property type="match status" value="1"/>
</dbReference>